<dbReference type="Proteomes" id="UP000712600">
    <property type="component" value="Unassembled WGS sequence"/>
</dbReference>
<evidence type="ECO:0000313" key="2">
    <source>
        <dbReference type="EMBL" id="KAF3510173.1"/>
    </source>
</evidence>
<dbReference type="EMBL" id="QGKX02001521">
    <property type="protein sequence ID" value="KAF3510173.1"/>
    <property type="molecule type" value="Genomic_DNA"/>
</dbReference>
<name>A0A8S9PBA8_BRACR</name>
<organism evidence="2 3">
    <name type="scientific">Brassica cretica</name>
    <name type="common">Mustard</name>
    <dbReference type="NCBI Taxonomy" id="69181"/>
    <lineage>
        <taxon>Eukaryota</taxon>
        <taxon>Viridiplantae</taxon>
        <taxon>Streptophyta</taxon>
        <taxon>Embryophyta</taxon>
        <taxon>Tracheophyta</taxon>
        <taxon>Spermatophyta</taxon>
        <taxon>Magnoliopsida</taxon>
        <taxon>eudicotyledons</taxon>
        <taxon>Gunneridae</taxon>
        <taxon>Pentapetalae</taxon>
        <taxon>rosids</taxon>
        <taxon>malvids</taxon>
        <taxon>Brassicales</taxon>
        <taxon>Brassicaceae</taxon>
        <taxon>Brassiceae</taxon>
        <taxon>Brassica</taxon>
    </lineage>
</organism>
<feature type="region of interest" description="Disordered" evidence="1">
    <location>
        <begin position="27"/>
        <end position="95"/>
    </location>
</feature>
<evidence type="ECO:0000256" key="1">
    <source>
        <dbReference type="SAM" id="MobiDB-lite"/>
    </source>
</evidence>
<reference evidence="2" key="1">
    <citation type="submission" date="2019-12" db="EMBL/GenBank/DDBJ databases">
        <title>Genome sequencing and annotation of Brassica cretica.</title>
        <authorList>
            <person name="Studholme D.J."/>
            <person name="Sarris P."/>
        </authorList>
    </citation>
    <scope>NUCLEOTIDE SEQUENCE</scope>
    <source>
        <strain evidence="2">PFS-109/04</strain>
        <tissue evidence="2">Leaf</tissue>
    </source>
</reference>
<sequence length="111" mass="11721">MEGDCEDLVASAAMPDWLISELNLPQVSDDSVDQVGGSSVLDDSISRDPTSRPSTQGAKDPEGEKSVSRVKSSSPTGSEGRDRPPEKAKTNGLDLRLGVPGEAAVAKLFHW</sequence>
<comment type="caution">
    <text evidence="2">The sequence shown here is derived from an EMBL/GenBank/DDBJ whole genome shotgun (WGS) entry which is preliminary data.</text>
</comment>
<feature type="compositionally biased region" description="Low complexity" evidence="1">
    <location>
        <begin position="27"/>
        <end position="43"/>
    </location>
</feature>
<protein>
    <submittedName>
        <fullName evidence="2">Uncharacterized protein</fullName>
    </submittedName>
</protein>
<gene>
    <name evidence="2" type="ORF">F2Q69_00007853</name>
</gene>
<feature type="compositionally biased region" description="Basic and acidic residues" evidence="1">
    <location>
        <begin position="79"/>
        <end position="89"/>
    </location>
</feature>
<proteinExistence type="predicted"/>
<dbReference type="AlphaFoldDB" id="A0A8S9PBA8"/>
<evidence type="ECO:0000313" key="3">
    <source>
        <dbReference type="Proteomes" id="UP000712600"/>
    </source>
</evidence>
<accession>A0A8S9PBA8</accession>